<dbReference type="EMBL" id="PDUD01000032">
    <property type="protein sequence ID" value="PHN03328.1"/>
    <property type="molecule type" value="Genomic_DNA"/>
</dbReference>
<dbReference type="PIRSF" id="PIRSF037505">
    <property type="entry name" value="Betaine_HMT"/>
    <property type="match status" value="1"/>
</dbReference>
<dbReference type="GO" id="GO:0009086">
    <property type="term" value="P:methionine biosynthetic process"/>
    <property type="evidence" value="ECO:0007669"/>
    <property type="project" value="TreeGrafter"/>
</dbReference>
<dbReference type="PANTHER" id="PTHR46015:SF1">
    <property type="entry name" value="HOMOCYSTEINE S-METHYLTRANSFERASE-LIKE ISOFORM 1"/>
    <property type="match status" value="1"/>
</dbReference>
<dbReference type="RefSeq" id="WP_099153165.1">
    <property type="nucleotide sequence ID" value="NZ_PDUD01000032.1"/>
</dbReference>
<accession>A0A2D0N4L3</accession>
<dbReference type="InterPro" id="IPR051486">
    <property type="entry name" value="Hcy_S-methyltransferase"/>
</dbReference>
<evidence type="ECO:0000313" key="9">
    <source>
        <dbReference type="Proteomes" id="UP000223913"/>
    </source>
</evidence>
<keyword evidence="4 6" id="KW-0862">Zinc</keyword>
<comment type="cofactor">
    <cofactor evidence="6">
        <name>Zn(2+)</name>
        <dbReference type="ChEBI" id="CHEBI:29105"/>
    </cofactor>
</comment>
<dbReference type="Pfam" id="PF02574">
    <property type="entry name" value="S-methyl_trans"/>
    <property type="match status" value="1"/>
</dbReference>
<name>A0A2D0N4L3_FLAN2</name>
<evidence type="ECO:0000313" key="8">
    <source>
        <dbReference type="EMBL" id="PHN03328.1"/>
    </source>
</evidence>
<sequence>MKNPFQPFLEQQGFVVLDGAMATELEAMGADLNDPLWSAKVLVEDPELIREVHLNYLTAGADVLSTATYQATYRGFARRGIDREAAENLFVESVRLAAAARAQFWMEERHNIASRNFPLIAASLGPYGAYLADGSEYHGNYGLSRSELEDWHRPQVETLAALEEVDLLLFETIPSLLEAEAIIDLMGNFPDRPYGLSFSCKNGRAVSHGETFMEALALASGVSQIAAVGINCTAPEFIGPLLETIKGEGSRPLMVYPNSGEVWNAGAHCWEDPENKQGIADHLSDWYHSGARIIGGCCRTTPADIARIRGNLQPLVKPL</sequence>
<evidence type="ECO:0000256" key="6">
    <source>
        <dbReference type="PROSITE-ProRule" id="PRU00333"/>
    </source>
</evidence>
<feature type="binding site" evidence="6">
    <location>
        <position position="297"/>
    </location>
    <ligand>
        <name>Zn(2+)</name>
        <dbReference type="ChEBI" id="CHEBI:29105"/>
    </ligand>
</feature>
<dbReference type="GO" id="GO:0032259">
    <property type="term" value="P:methylation"/>
    <property type="evidence" value="ECO:0007669"/>
    <property type="project" value="UniProtKB-KW"/>
</dbReference>
<keyword evidence="9" id="KW-1185">Reference proteome</keyword>
<keyword evidence="2 6" id="KW-0808">Transferase</keyword>
<dbReference type="InterPro" id="IPR017226">
    <property type="entry name" value="BHMT-like"/>
</dbReference>
<dbReference type="GO" id="GO:0033528">
    <property type="term" value="P:S-methylmethionine cycle"/>
    <property type="evidence" value="ECO:0007669"/>
    <property type="project" value="TreeGrafter"/>
</dbReference>
<feature type="domain" description="Hcy-binding" evidence="7">
    <location>
        <begin position="3"/>
        <end position="312"/>
    </location>
</feature>
<evidence type="ECO:0000256" key="1">
    <source>
        <dbReference type="ARBA" id="ARBA00022603"/>
    </source>
</evidence>
<dbReference type="NCBIfam" id="NF007020">
    <property type="entry name" value="PRK09485.1"/>
    <property type="match status" value="1"/>
</dbReference>
<dbReference type="Gene3D" id="3.20.20.330">
    <property type="entry name" value="Homocysteine-binding-like domain"/>
    <property type="match status" value="1"/>
</dbReference>
<dbReference type="AlphaFoldDB" id="A0A2D0N4L3"/>
<dbReference type="Proteomes" id="UP000223913">
    <property type="component" value="Unassembled WGS sequence"/>
</dbReference>
<comment type="caution">
    <text evidence="8">The sequence shown here is derived from an EMBL/GenBank/DDBJ whole genome shotgun (WGS) entry which is preliminary data.</text>
</comment>
<evidence type="ECO:0000256" key="4">
    <source>
        <dbReference type="ARBA" id="ARBA00022833"/>
    </source>
</evidence>
<proteinExistence type="predicted"/>
<reference evidence="8 9" key="1">
    <citation type="submission" date="2017-10" db="EMBL/GenBank/DDBJ databases">
        <title>The draft genome sequence of Lewinella nigricans NBRC 102662.</title>
        <authorList>
            <person name="Wang K."/>
        </authorList>
    </citation>
    <scope>NUCLEOTIDE SEQUENCE [LARGE SCALE GENOMIC DNA]</scope>
    <source>
        <strain evidence="8 9">NBRC 102662</strain>
    </source>
</reference>
<evidence type="ECO:0000259" key="7">
    <source>
        <dbReference type="PROSITE" id="PS50970"/>
    </source>
</evidence>
<dbReference type="InterPro" id="IPR036589">
    <property type="entry name" value="HCY_dom_sf"/>
</dbReference>
<dbReference type="PANTHER" id="PTHR46015">
    <property type="entry name" value="ZGC:172121"/>
    <property type="match status" value="1"/>
</dbReference>
<keyword evidence="1 6" id="KW-0489">Methyltransferase</keyword>
<dbReference type="OrthoDB" id="9803687at2"/>
<keyword evidence="3 6" id="KW-0479">Metal-binding</keyword>
<dbReference type="InterPro" id="IPR003726">
    <property type="entry name" value="HCY_dom"/>
</dbReference>
<organism evidence="8 9">
    <name type="scientific">Flavilitoribacter nigricans (strain ATCC 23147 / DSM 23189 / NBRC 102662 / NCIMB 1420 / SS-2)</name>
    <name type="common">Lewinella nigricans</name>
    <dbReference type="NCBI Taxonomy" id="1122177"/>
    <lineage>
        <taxon>Bacteria</taxon>
        <taxon>Pseudomonadati</taxon>
        <taxon>Bacteroidota</taxon>
        <taxon>Saprospiria</taxon>
        <taxon>Saprospirales</taxon>
        <taxon>Lewinellaceae</taxon>
        <taxon>Flavilitoribacter</taxon>
    </lineage>
</organism>
<protein>
    <recommendedName>
        <fullName evidence="5">S-methylmethionine:homocysteine methyltransferase</fullName>
    </recommendedName>
</protein>
<evidence type="ECO:0000256" key="2">
    <source>
        <dbReference type="ARBA" id="ARBA00022679"/>
    </source>
</evidence>
<feature type="binding site" evidence="6">
    <location>
        <position position="298"/>
    </location>
    <ligand>
        <name>Zn(2+)</name>
        <dbReference type="ChEBI" id="CHEBI:29105"/>
    </ligand>
</feature>
<dbReference type="FunFam" id="3.20.20.330:FF:000002">
    <property type="entry name" value="Homocysteine S-methyltransferase"/>
    <property type="match status" value="1"/>
</dbReference>
<gene>
    <name evidence="8" type="ORF">CRP01_26965</name>
</gene>
<evidence type="ECO:0000256" key="3">
    <source>
        <dbReference type="ARBA" id="ARBA00022723"/>
    </source>
</evidence>
<dbReference type="SUPFAM" id="SSF82282">
    <property type="entry name" value="Homocysteine S-methyltransferase"/>
    <property type="match status" value="1"/>
</dbReference>
<dbReference type="GO" id="GO:0008898">
    <property type="term" value="F:S-adenosylmethionine-homocysteine S-methyltransferase activity"/>
    <property type="evidence" value="ECO:0007669"/>
    <property type="project" value="TreeGrafter"/>
</dbReference>
<feature type="binding site" evidence="6">
    <location>
        <position position="232"/>
    </location>
    <ligand>
        <name>Zn(2+)</name>
        <dbReference type="ChEBI" id="CHEBI:29105"/>
    </ligand>
</feature>
<evidence type="ECO:0000256" key="5">
    <source>
        <dbReference type="ARBA" id="ARBA00076752"/>
    </source>
</evidence>
<dbReference type="GO" id="GO:0046872">
    <property type="term" value="F:metal ion binding"/>
    <property type="evidence" value="ECO:0007669"/>
    <property type="project" value="UniProtKB-KW"/>
</dbReference>
<dbReference type="PROSITE" id="PS50970">
    <property type="entry name" value="HCY"/>
    <property type="match status" value="1"/>
</dbReference>